<evidence type="ECO:0000256" key="5">
    <source>
        <dbReference type="ARBA" id="ARBA00022989"/>
    </source>
</evidence>
<feature type="chain" id="PRO_5042104225" description="Rieske domain-containing protein" evidence="10">
    <location>
        <begin position="18"/>
        <end position="516"/>
    </location>
</feature>
<organism evidence="12 13">
    <name type="scientific">Chaetoceros tenuissimus</name>
    <dbReference type="NCBI Taxonomy" id="426638"/>
    <lineage>
        <taxon>Eukaryota</taxon>
        <taxon>Sar</taxon>
        <taxon>Stramenopiles</taxon>
        <taxon>Ochrophyta</taxon>
        <taxon>Bacillariophyta</taxon>
        <taxon>Coscinodiscophyceae</taxon>
        <taxon>Chaetocerotophycidae</taxon>
        <taxon>Chaetocerotales</taxon>
        <taxon>Chaetocerotaceae</taxon>
        <taxon>Chaetoceros</taxon>
    </lineage>
</organism>
<dbReference type="InterPro" id="IPR036922">
    <property type="entry name" value="Rieske_2Fe-2S_sf"/>
</dbReference>
<evidence type="ECO:0000256" key="10">
    <source>
        <dbReference type="SAM" id="SignalP"/>
    </source>
</evidence>
<evidence type="ECO:0000256" key="8">
    <source>
        <dbReference type="ARBA" id="ARBA00023014"/>
    </source>
</evidence>
<comment type="subcellular location">
    <subcellularLocation>
        <location evidence="1">Membrane</location>
    </subcellularLocation>
</comment>
<keyword evidence="7" id="KW-0408">Iron</keyword>
<dbReference type="Proteomes" id="UP001054902">
    <property type="component" value="Unassembled WGS sequence"/>
</dbReference>
<keyword evidence="8" id="KW-0411">Iron-sulfur</keyword>
<dbReference type="SUPFAM" id="SSF50022">
    <property type="entry name" value="ISP domain"/>
    <property type="match status" value="1"/>
</dbReference>
<keyword evidence="13" id="KW-1185">Reference proteome</keyword>
<keyword evidence="9" id="KW-0472">Membrane</keyword>
<evidence type="ECO:0000259" key="11">
    <source>
        <dbReference type="PROSITE" id="PS51296"/>
    </source>
</evidence>
<dbReference type="PANTHER" id="PTHR21266">
    <property type="entry name" value="IRON-SULFUR DOMAIN CONTAINING PROTEIN"/>
    <property type="match status" value="1"/>
</dbReference>
<accession>A0AAD3HE33</accession>
<dbReference type="GO" id="GO:0046872">
    <property type="term" value="F:metal ion binding"/>
    <property type="evidence" value="ECO:0007669"/>
    <property type="project" value="UniProtKB-KW"/>
</dbReference>
<evidence type="ECO:0000256" key="3">
    <source>
        <dbReference type="ARBA" id="ARBA00022714"/>
    </source>
</evidence>
<dbReference type="InterPro" id="IPR017941">
    <property type="entry name" value="Rieske_2Fe-2S"/>
</dbReference>
<dbReference type="GO" id="GO:0016020">
    <property type="term" value="C:membrane"/>
    <property type="evidence" value="ECO:0007669"/>
    <property type="project" value="UniProtKB-SubCell"/>
</dbReference>
<keyword evidence="4" id="KW-0479">Metal-binding</keyword>
<dbReference type="Pfam" id="PF00355">
    <property type="entry name" value="Rieske"/>
    <property type="match status" value="1"/>
</dbReference>
<dbReference type="Gene3D" id="3.90.380.10">
    <property type="entry name" value="Naphthalene 1,2-dioxygenase Alpha Subunit, Chain A, domain 1"/>
    <property type="match status" value="1"/>
</dbReference>
<gene>
    <name evidence="12" type="ORF">CTEN210_16736</name>
</gene>
<feature type="domain" description="Rieske" evidence="11">
    <location>
        <begin position="58"/>
        <end position="179"/>
    </location>
</feature>
<sequence length="516" mass="57952">MLTSALRCLLLLGSVAAFQNSPFPKSAVPKQFRLSSSTDTDELPRCDQASDELGIGAWIPLASKKGLYGLGPQRIRVMNHDLVVWHTESDSKKDPHNTCEWAAQIDACTHRLAPLSQGRVNPKTNCIECPYHGWQFSETGVVKCIPQLDESKTIESVQNNENSNVQTFPIHSVGDLLFVFLPSSLHGEVFPQSLLPEDYYPYLAPQMESGRQVYVRDLPYSFDFLVENFMDPAHIPFAHHKLQSTRDDGIPIEMAEIKSNFTHVEVSFKDITRKRKRDAYASFQRPSCYHYGEYKGDSVDEETGKKSKVPALCIWLAPVEAGKCRVFFNSPPIKLPDFLLHAGSNRFLNSDIWLHDTEREVVKRKDLALGQSAKKLANMDYIYASKSDTGVSVFRKWWKENGLADSPAHTFSMATMELLGPKALSRREQIDPWENHVKHCATCRKSLKNMKRGQKGLLFLAFASGILSSRMPVVGLLSAGLSLYGRNFLKKFATALEGNYETSLLDDRSVAAIADD</sequence>
<keyword evidence="6" id="KW-0560">Oxidoreductase</keyword>
<evidence type="ECO:0000313" key="13">
    <source>
        <dbReference type="Proteomes" id="UP001054902"/>
    </source>
</evidence>
<comment type="caution">
    <text evidence="12">The sequence shown here is derived from an EMBL/GenBank/DDBJ whole genome shotgun (WGS) entry which is preliminary data.</text>
</comment>
<evidence type="ECO:0000256" key="2">
    <source>
        <dbReference type="ARBA" id="ARBA00022692"/>
    </source>
</evidence>
<evidence type="ECO:0000256" key="6">
    <source>
        <dbReference type="ARBA" id="ARBA00023002"/>
    </source>
</evidence>
<feature type="signal peptide" evidence="10">
    <location>
        <begin position="1"/>
        <end position="17"/>
    </location>
</feature>
<name>A0AAD3HE33_9STRA</name>
<dbReference type="InterPro" id="IPR050584">
    <property type="entry name" value="Cholesterol_7-desaturase"/>
</dbReference>
<proteinExistence type="predicted"/>
<evidence type="ECO:0000256" key="1">
    <source>
        <dbReference type="ARBA" id="ARBA00004370"/>
    </source>
</evidence>
<dbReference type="PANTHER" id="PTHR21266:SF32">
    <property type="entry name" value="CHOLESTEROL 7-DESATURASE NVD"/>
    <property type="match status" value="1"/>
</dbReference>
<keyword evidence="2" id="KW-0812">Transmembrane</keyword>
<dbReference type="GO" id="GO:0016491">
    <property type="term" value="F:oxidoreductase activity"/>
    <property type="evidence" value="ECO:0007669"/>
    <property type="project" value="UniProtKB-KW"/>
</dbReference>
<dbReference type="GO" id="GO:0005737">
    <property type="term" value="C:cytoplasm"/>
    <property type="evidence" value="ECO:0007669"/>
    <property type="project" value="TreeGrafter"/>
</dbReference>
<dbReference type="Gene3D" id="2.102.10.10">
    <property type="entry name" value="Rieske [2Fe-2S] iron-sulphur domain"/>
    <property type="match status" value="1"/>
</dbReference>
<evidence type="ECO:0000256" key="9">
    <source>
        <dbReference type="ARBA" id="ARBA00023136"/>
    </source>
</evidence>
<reference evidence="12 13" key="1">
    <citation type="journal article" date="2021" name="Sci. Rep.">
        <title>The genome of the diatom Chaetoceros tenuissimus carries an ancient integrated fragment of an extant virus.</title>
        <authorList>
            <person name="Hongo Y."/>
            <person name="Kimura K."/>
            <person name="Takaki Y."/>
            <person name="Yoshida Y."/>
            <person name="Baba S."/>
            <person name="Kobayashi G."/>
            <person name="Nagasaki K."/>
            <person name="Hano T."/>
            <person name="Tomaru Y."/>
        </authorList>
    </citation>
    <scope>NUCLEOTIDE SEQUENCE [LARGE SCALE GENOMIC DNA]</scope>
    <source>
        <strain evidence="12 13">NIES-3715</strain>
    </source>
</reference>
<protein>
    <recommendedName>
        <fullName evidence="11">Rieske domain-containing protein</fullName>
    </recommendedName>
</protein>
<keyword evidence="3" id="KW-0001">2Fe-2S</keyword>
<dbReference type="GO" id="GO:0051537">
    <property type="term" value="F:2 iron, 2 sulfur cluster binding"/>
    <property type="evidence" value="ECO:0007669"/>
    <property type="project" value="UniProtKB-KW"/>
</dbReference>
<dbReference type="AlphaFoldDB" id="A0AAD3HE33"/>
<keyword evidence="5" id="KW-1133">Transmembrane helix</keyword>
<dbReference type="EMBL" id="BLLK01000069">
    <property type="protein sequence ID" value="GFH60260.1"/>
    <property type="molecule type" value="Genomic_DNA"/>
</dbReference>
<evidence type="ECO:0000313" key="12">
    <source>
        <dbReference type="EMBL" id="GFH60260.1"/>
    </source>
</evidence>
<evidence type="ECO:0000256" key="7">
    <source>
        <dbReference type="ARBA" id="ARBA00023004"/>
    </source>
</evidence>
<keyword evidence="10" id="KW-0732">Signal</keyword>
<dbReference type="SUPFAM" id="SSF55961">
    <property type="entry name" value="Bet v1-like"/>
    <property type="match status" value="1"/>
</dbReference>
<evidence type="ECO:0000256" key="4">
    <source>
        <dbReference type="ARBA" id="ARBA00022723"/>
    </source>
</evidence>
<dbReference type="PROSITE" id="PS51296">
    <property type="entry name" value="RIESKE"/>
    <property type="match status" value="1"/>
</dbReference>